<name>A0A9D4HFZ1_DREPO</name>
<accession>A0A9D4HFZ1</accession>
<comment type="caution">
    <text evidence="2">The sequence shown here is derived from an EMBL/GenBank/DDBJ whole genome shotgun (WGS) entry which is preliminary data.</text>
</comment>
<reference evidence="2" key="2">
    <citation type="submission" date="2020-11" db="EMBL/GenBank/DDBJ databases">
        <authorList>
            <person name="McCartney M.A."/>
            <person name="Auch B."/>
            <person name="Kono T."/>
            <person name="Mallez S."/>
            <person name="Becker A."/>
            <person name="Gohl D.M."/>
            <person name="Silverstein K.A.T."/>
            <person name="Koren S."/>
            <person name="Bechman K.B."/>
            <person name="Herman A."/>
            <person name="Abrahante J.E."/>
            <person name="Garbe J."/>
        </authorList>
    </citation>
    <scope>NUCLEOTIDE SEQUENCE</scope>
    <source>
        <strain evidence="2">Duluth1</strain>
        <tissue evidence="2">Whole animal</tissue>
    </source>
</reference>
<evidence type="ECO:0000313" key="2">
    <source>
        <dbReference type="EMBL" id="KAH3831437.1"/>
    </source>
</evidence>
<gene>
    <name evidence="2" type="ORF">DPMN_104704</name>
</gene>
<evidence type="ECO:0000256" key="1">
    <source>
        <dbReference type="SAM" id="Phobius"/>
    </source>
</evidence>
<organism evidence="2 3">
    <name type="scientific">Dreissena polymorpha</name>
    <name type="common">Zebra mussel</name>
    <name type="synonym">Mytilus polymorpha</name>
    <dbReference type="NCBI Taxonomy" id="45954"/>
    <lineage>
        <taxon>Eukaryota</taxon>
        <taxon>Metazoa</taxon>
        <taxon>Spiralia</taxon>
        <taxon>Lophotrochozoa</taxon>
        <taxon>Mollusca</taxon>
        <taxon>Bivalvia</taxon>
        <taxon>Autobranchia</taxon>
        <taxon>Heteroconchia</taxon>
        <taxon>Euheterodonta</taxon>
        <taxon>Imparidentia</taxon>
        <taxon>Neoheterodontei</taxon>
        <taxon>Myida</taxon>
        <taxon>Dreissenoidea</taxon>
        <taxon>Dreissenidae</taxon>
        <taxon>Dreissena</taxon>
    </lineage>
</organism>
<protein>
    <submittedName>
        <fullName evidence="2">Uncharacterized protein</fullName>
    </submittedName>
</protein>
<keyword evidence="1" id="KW-0472">Membrane</keyword>
<sequence length="65" mass="6906">MVDGRGEKSSFLFNGLTSWSYGGSAGSPGSMKMSSSCSFLIGVISLADTNQGTLVFISIWLRSMF</sequence>
<feature type="transmembrane region" description="Helical" evidence="1">
    <location>
        <begin position="39"/>
        <end position="61"/>
    </location>
</feature>
<dbReference type="AlphaFoldDB" id="A0A9D4HFZ1"/>
<proteinExistence type="predicted"/>
<keyword evidence="3" id="KW-1185">Reference proteome</keyword>
<keyword evidence="1" id="KW-0812">Transmembrane</keyword>
<dbReference type="EMBL" id="JAIWYP010000004">
    <property type="protein sequence ID" value="KAH3831437.1"/>
    <property type="molecule type" value="Genomic_DNA"/>
</dbReference>
<dbReference type="Proteomes" id="UP000828390">
    <property type="component" value="Unassembled WGS sequence"/>
</dbReference>
<evidence type="ECO:0000313" key="3">
    <source>
        <dbReference type="Proteomes" id="UP000828390"/>
    </source>
</evidence>
<keyword evidence="1" id="KW-1133">Transmembrane helix</keyword>
<reference evidence="2" key="1">
    <citation type="journal article" date="2019" name="bioRxiv">
        <title>The Genome of the Zebra Mussel, Dreissena polymorpha: A Resource for Invasive Species Research.</title>
        <authorList>
            <person name="McCartney M.A."/>
            <person name="Auch B."/>
            <person name="Kono T."/>
            <person name="Mallez S."/>
            <person name="Zhang Y."/>
            <person name="Obille A."/>
            <person name="Becker A."/>
            <person name="Abrahante J.E."/>
            <person name="Garbe J."/>
            <person name="Badalamenti J.P."/>
            <person name="Herman A."/>
            <person name="Mangelson H."/>
            <person name="Liachko I."/>
            <person name="Sullivan S."/>
            <person name="Sone E.D."/>
            <person name="Koren S."/>
            <person name="Silverstein K.A.T."/>
            <person name="Beckman K.B."/>
            <person name="Gohl D.M."/>
        </authorList>
    </citation>
    <scope>NUCLEOTIDE SEQUENCE</scope>
    <source>
        <strain evidence="2">Duluth1</strain>
        <tissue evidence="2">Whole animal</tissue>
    </source>
</reference>